<dbReference type="PANTHER" id="PTHR47755:SF1">
    <property type="entry name" value="CELL DIVISION PROTEIN FTSX"/>
    <property type="match status" value="1"/>
</dbReference>
<dbReference type="Pfam" id="PF02687">
    <property type="entry name" value="FtsX"/>
    <property type="match status" value="1"/>
</dbReference>
<sequence length="304" mass="33416">MFTIISRIINYGFKNFWRNGLLSTATVAIMVLALLVFTGLLIFNVVANHAVASIQDKLDIVVSFKKTTSEDEILRIKESLASLPEVKSVEYISTDKAIEIFKNSPTFKNKPEISQAINELNANPLEASLNIKARLPSQYSSIAKYLDAPNLQSSISWVSYAENQVVIDRLIAIVNTINRGGFVSTLFLTLIAGLAVFNTIRIAIYSNRDEVGIMRAVGASNFLVRGPLVVEGIIAGVLAAIFSIVITAPIVYFSSPYVQAFIPGFNVFQSFTNDIGKLFLYQLLFGVGIGVLSSFVAVRRYLKN</sequence>
<evidence type="ECO:0000256" key="2">
    <source>
        <dbReference type="ARBA" id="ARBA00007379"/>
    </source>
</evidence>
<organism evidence="14 15">
    <name type="scientific">Candidatus Ryanbacteria bacterium RIFCSPLOWO2_01_FULL_48_26</name>
    <dbReference type="NCBI Taxonomy" id="1802126"/>
    <lineage>
        <taxon>Bacteria</taxon>
        <taxon>Candidatus Ryaniibacteriota</taxon>
    </lineage>
</organism>
<evidence type="ECO:0000256" key="10">
    <source>
        <dbReference type="PIRNR" id="PIRNR003097"/>
    </source>
</evidence>
<keyword evidence="4 10" id="KW-1003">Cell membrane</keyword>
<evidence type="ECO:0000256" key="3">
    <source>
        <dbReference type="ARBA" id="ARBA00021907"/>
    </source>
</evidence>
<evidence type="ECO:0000256" key="1">
    <source>
        <dbReference type="ARBA" id="ARBA00004651"/>
    </source>
</evidence>
<evidence type="ECO:0000256" key="11">
    <source>
        <dbReference type="SAM" id="Phobius"/>
    </source>
</evidence>
<evidence type="ECO:0000256" key="8">
    <source>
        <dbReference type="ARBA" id="ARBA00023136"/>
    </source>
</evidence>
<dbReference type="STRING" id="1802126.A3B25_03790"/>
<feature type="transmembrane region" description="Helical" evidence="11">
    <location>
        <begin position="278"/>
        <end position="298"/>
    </location>
</feature>
<keyword evidence="9 10" id="KW-0131">Cell cycle</keyword>
<evidence type="ECO:0000313" key="15">
    <source>
        <dbReference type="Proteomes" id="UP000179106"/>
    </source>
</evidence>
<feature type="transmembrane region" description="Helical" evidence="11">
    <location>
        <begin position="21"/>
        <end position="43"/>
    </location>
</feature>
<keyword evidence="5 10" id="KW-0132">Cell division</keyword>
<evidence type="ECO:0000259" key="12">
    <source>
        <dbReference type="Pfam" id="PF02687"/>
    </source>
</evidence>
<name>A0A1G2GT85_9BACT</name>
<keyword evidence="6 11" id="KW-0812">Transmembrane</keyword>
<dbReference type="GO" id="GO:0005886">
    <property type="term" value="C:plasma membrane"/>
    <property type="evidence" value="ECO:0007669"/>
    <property type="project" value="UniProtKB-SubCell"/>
</dbReference>
<dbReference type="Proteomes" id="UP000179106">
    <property type="component" value="Unassembled WGS sequence"/>
</dbReference>
<evidence type="ECO:0000256" key="7">
    <source>
        <dbReference type="ARBA" id="ARBA00022989"/>
    </source>
</evidence>
<accession>A0A1G2GT85</accession>
<keyword evidence="8 10" id="KW-0472">Membrane</keyword>
<comment type="caution">
    <text evidence="14">The sequence shown here is derived from an EMBL/GenBank/DDBJ whole genome shotgun (WGS) entry which is preliminary data.</text>
</comment>
<gene>
    <name evidence="14" type="ORF">A3B25_03790</name>
</gene>
<dbReference type="EMBL" id="MHNW01000023">
    <property type="protein sequence ID" value="OGZ53330.1"/>
    <property type="molecule type" value="Genomic_DNA"/>
</dbReference>
<dbReference type="InterPro" id="IPR040690">
    <property type="entry name" value="FtsX_ECD"/>
</dbReference>
<dbReference type="PANTHER" id="PTHR47755">
    <property type="entry name" value="CELL DIVISION PROTEIN FTSX"/>
    <property type="match status" value="1"/>
</dbReference>
<dbReference type="Gene3D" id="3.30.70.3040">
    <property type="match status" value="1"/>
</dbReference>
<keyword evidence="7 11" id="KW-1133">Transmembrane helix</keyword>
<comment type="subcellular location">
    <subcellularLocation>
        <location evidence="1">Cell membrane</location>
        <topology evidence="1">Multi-pass membrane protein</topology>
    </subcellularLocation>
</comment>
<evidence type="ECO:0000256" key="5">
    <source>
        <dbReference type="ARBA" id="ARBA00022618"/>
    </source>
</evidence>
<dbReference type="InterPro" id="IPR003838">
    <property type="entry name" value="ABC3_permease_C"/>
</dbReference>
<feature type="transmembrane region" description="Helical" evidence="11">
    <location>
        <begin position="186"/>
        <end position="207"/>
    </location>
</feature>
<evidence type="ECO:0000313" key="14">
    <source>
        <dbReference type="EMBL" id="OGZ53330.1"/>
    </source>
</evidence>
<feature type="transmembrane region" description="Helical" evidence="11">
    <location>
        <begin position="228"/>
        <end position="253"/>
    </location>
</feature>
<evidence type="ECO:0000256" key="4">
    <source>
        <dbReference type="ARBA" id="ARBA00022475"/>
    </source>
</evidence>
<evidence type="ECO:0000256" key="9">
    <source>
        <dbReference type="ARBA" id="ARBA00023306"/>
    </source>
</evidence>
<evidence type="ECO:0000259" key="13">
    <source>
        <dbReference type="Pfam" id="PF18075"/>
    </source>
</evidence>
<feature type="domain" description="FtsX extracellular" evidence="13">
    <location>
        <begin position="59"/>
        <end position="147"/>
    </location>
</feature>
<dbReference type="AlphaFoldDB" id="A0A1G2GT85"/>
<protein>
    <recommendedName>
        <fullName evidence="3 10">Cell division protein FtsX</fullName>
    </recommendedName>
</protein>
<comment type="similarity">
    <text evidence="2 10">Belongs to the ABC-4 integral membrane protein family. FtsX subfamily.</text>
</comment>
<proteinExistence type="inferred from homology"/>
<dbReference type="PIRSF" id="PIRSF003097">
    <property type="entry name" value="FtsX"/>
    <property type="match status" value="1"/>
</dbReference>
<dbReference type="GO" id="GO:0051301">
    <property type="term" value="P:cell division"/>
    <property type="evidence" value="ECO:0007669"/>
    <property type="project" value="UniProtKB-KW"/>
</dbReference>
<dbReference type="InterPro" id="IPR004513">
    <property type="entry name" value="FtsX"/>
</dbReference>
<feature type="domain" description="ABC3 transporter permease C-terminal" evidence="12">
    <location>
        <begin position="184"/>
        <end position="303"/>
    </location>
</feature>
<reference evidence="14 15" key="1">
    <citation type="journal article" date="2016" name="Nat. Commun.">
        <title>Thousands of microbial genomes shed light on interconnected biogeochemical processes in an aquifer system.</title>
        <authorList>
            <person name="Anantharaman K."/>
            <person name="Brown C.T."/>
            <person name="Hug L.A."/>
            <person name="Sharon I."/>
            <person name="Castelle C.J."/>
            <person name="Probst A.J."/>
            <person name="Thomas B.C."/>
            <person name="Singh A."/>
            <person name="Wilkins M.J."/>
            <person name="Karaoz U."/>
            <person name="Brodie E.L."/>
            <person name="Williams K.H."/>
            <person name="Hubbard S.S."/>
            <person name="Banfield J.F."/>
        </authorList>
    </citation>
    <scope>NUCLEOTIDE SEQUENCE [LARGE SCALE GENOMIC DNA]</scope>
</reference>
<dbReference type="Pfam" id="PF18075">
    <property type="entry name" value="FtsX_ECD"/>
    <property type="match status" value="1"/>
</dbReference>
<evidence type="ECO:0000256" key="6">
    <source>
        <dbReference type="ARBA" id="ARBA00022692"/>
    </source>
</evidence>